<feature type="non-terminal residue" evidence="1">
    <location>
        <position position="1"/>
    </location>
</feature>
<evidence type="ECO:0000313" key="1">
    <source>
        <dbReference type="EMBL" id="KAG5271767.1"/>
    </source>
</evidence>
<name>A0AAV6GE26_9TELE</name>
<dbReference type="AlphaFoldDB" id="A0AAV6GE26"/>
<reference evidence="1" key="1">
    <citation type="submission" date="2020-10" db="EMBL/GenBank/DDBJ databases">
        <title>Chromosome-scale genome assembly of the Allis shad, Alosa alosa.</title>
        <authorList>
            <person name="Margot Z."/>
            <person name="Christophe K."/>
            <person name="Cabau C."/>
            <person name="Louis A."/>
            <person name="Berthelot C."/>
            <person name="Parey E."/>
            <person name="Roest Crollius H."/>
            <person name="Montfort J."/>
            <person name="Robinson-Rechavi M."/>
            <person name="Bucao C."/>
            <person name="Bouchez O."/>
            <person name="Gislard M."/>
            <person name="Lluch J."/>
            <person name="Milhes M."/>
            <person name="Lampietro C."/>
            <person name="Lopez Roques C."/>
            <person name="Donnadieu C."/>
            <person name="Braasch I."/>
            <person name="Desvignes T."/>
            <person name="Postlethwait J."/>
            <person name="Bobe J."/>
            <person name="Guiguen Y."/>
        </authorList>
    </citation>
    <scope>NUCLEOTIDE SEQUENCE</scope>
    <source>
        <strain evidence="1">M-15738</strain>
        <tissue evidence="1">Blood</tissue>
    </source>
</reference>
<evidence type="ECO:0000313" key="2">
    <source>
        <dbReference type="Proteomes" id="UP000823561"/>
    </source>
</evidence>
<keyword evidence="2" id="KW-1185">Reference proteome</keyword>
<feature type="non-terminal residue" evidence="1">
    <location>
        <position position="112"/>
    </location>
</feature>
<sequence length="112" mass="12176">CVCLCKGRDQQLRGRTSGQVGLASRVVPVVPILIIAAQQVVDGQVHVQVGALQLSDDHAARLPLQNHLGLEMSSSGMTEAGMTGWGWLPRRPEPRSRPVRMTRVCRRESLAA</sequence>
<dbReference type="Proteomes" id="UP000823561">
    <property type="component" value="Chromosome 13"/>
</dbReference>
<protein>
    <submittedName>
        <fullName evidence="1">Uncharacterized protein</fullName>
    </submittedName>
</protein>
<dbReference type="EMBL" id="JADWDJ010000013">
    <property type="protein sequence ID" value="KAG5271767.1"/>
    <property type="molecule type" value="Genomic_DNA"/>
</dbReference>
<gene>
    <name evidence="1" type="ORF">AALO_G00183790</name>
</gene>
<proteinExistence type="predicted"/>
<comment type="caution">
    <text evidence="1">The sequence shown here is derived from an EMBL/GenBank/DDBJ whole genome shotgun (WGS) entry which is preliminary data.</text>
</comment>
<organism evidence="1 2">
    <name type="scientific">Alosa alosa</name>
    <name type="common">allis shad</name>
    <dbReference type="NCBI Taxonomy" id="278164"/>
    <lineage>
        <taxon>Eukaryota</taxon>
        <taxon>Metazoa</taxon>
        <taxon>Chordata</taxon>
        <taxon>Craniata</taxon>
        <taxon>Vertebrata</taxon>
        <taxon>Euteleostomi</taxon>
        <taxon>Actinopterygii</taxon>
        <taxon>Neopterygii</taxon>
        <taxon>Teleostei</taxon>
        <taxon>Clupei</taxon>
        <taxon>Clupeiformes</taxon>
        <taxon>Clupeoidei</taxon>
        <taxon>Clupeidae</taxon>
        <taxon>Alosa</taxon>
    </lineage>
</organism>
<accession>A0AAV6GE26</accession>